<dbReference type="EMBL" id="LT906449">
    <property type="protein sequence ID" value="SNV16072.1"/>
    <property type="molecule type" value="Genomic_DNA"/>
</dbReference>
<name>A0AAX2H1U3_9FLAO</name>
<dbReference type="InterPro" id="IPR027385">
    <property type="entry name" value="Beta-barrel_OMP"/>
</dbReference>
<dbReference type="KEGG" id="chg:AXF12_09615"/>
<proteinExistence type="predicted"/>
<feature type="signal peptide" evidence="2">
    <location>
        <begin position="1"/>
        <end position="19"/>
    </location>
</feature>
<evidence type="ECO:0000259" key="3">
    <source>
        <dbReference type="Pfam" id="PF13505"/>
    </source>
</evidence>
<evidence type="ECO:0000313" key="6">
    <source>
        <dbReference type="Proteomes" id="UP000065822"/>
    </source>
</evidence>
<keyword evidence="1 2" id="KW-0732">Signal</keyword>
<dbReference type="SUPFAM" id="SSF56925">
    <property type="entry name" value="OMPA-like"/>
    <property type="match status" value="1"/>
</dbReference>
<dbReference type="Pfam" id="PF13505">
    <property type="entry name" value="OMP_b-brl"/>
    <property type="match status" value="1"/>
</dbReference>
<sequence length="166" mass="18219">MKKIILLFGLFLGIATASAQDSGEVQINGGLGVSGMGSPIIYAGVDFGVGYNISVGAELLFRTKSYDSTNYTNFGFLTRGDYHFAEHIRAIPSNVDFYGGLSLGYYSWSNDDDKRHPYYDSAVAFRIQTGARYFFTNNFAVNAEPFIEFNNSISSGGIKAGVTYRF</sequence>
<dbReference type="Gene3D" id="2.40.160.20">
    <property type="match status" value="1"/>
</dbReference>
<dbReference type="RefSeq" id="WP_066430633.1">
    <property type="nucleotide sequence ID" value="NZ_CP014227.1"/>
</dbReference>
<reference evidence="5 7" key="2">
    <citation type="submission" date="2017-06" db="EMBL/GenBank/DDBJ databases">
        <authorList>
            <consortium name="Pathogen Informatics"/>
        </authorList>
    </citation>
    <scope>NUCLEOTIDE SEQUENCE [LARGE SCALE GENOMIC DNA]</scope>
    <source>
        <strain evidence="5 7">NCTC12947</strain>
    </source>
</reference>
<feature type="domain" description="Outer membrane protein beta-barrel" evidence="3">
    <location>
        <begin position="5"/>
        <end position="166"/>
    </location>
</feature>
<gene>
    <name evidence="4" type="ORF">AXF12_09615</name>
    <name evidence="5" type="ORF">SAMEA44541418_02234</name>
</gene>
<evidence type="ECO:0000313" key="5">
    <source>
        <dbReference type="EMBL" id="SNV16072.1"/>
    </source>
</evidence>
<evidence type="ECO:0000256" key="1">
    <source>
        <dbReference type="ARBA" id="ARBA00022729"/>
    </source>
</evidence>
<dbReference type="Proteomes" id="UP000065822">
    <property type="component" value="Chromosome"/>
</dbReference>
<evidence type="ECO:0000313" key="7">
    <source>
        <dbReference type="Proteomes" id="UP000215539"/>
    </source>
</evidence>
<protein>
    <recommendedName>
        <fullName evidence="3">Outer membrane protein beta-barrel domain-containing protein</fullName>
    </recommendedName>
</protein>
<dbReference type="AlphaFoldDB" id="A0AAX2H1U3"/>
<feature type="chain" id="PRO_5044004833" description="Outer membrane protein beta-barrel domain-containing protein" evidence="2">
    <location>
        <begin position="20"/>
        <end position="166"/>
    </location>
</feature>
<evidence type="ECO:0000313" key="4">
    <source>
        <dbReference type="EMBL" id="AMD85747.1"/>
    </source>
</evidence>
<dbReference type="EMBL" id="CP014227">
    <property type="protein sequence ID" value="AMD85747.1"/>
    <property type="molecule type" value="Genomic_DNA"/>
</dbReference>
<dbReference type="Proteomes" id="UP000215539">
    <property type="component" value="Chromosome 1"/>
</dbReference>
<keyword evidence="6" id="KW-1185">Reference proteome</keyword>
<reference evidence="4 6" key="1">
    <citation type="submission" date="2016-02" db="EMBL/GenBank/DDBJ databases">
        <authorList>
            <person name="Holder M.E."/>
            <person name="Ajami N.J."/>
            <person name="Petrosino J.F."/>
        </authorList>
    </citation>
    <scope>NUCLEOTIDE SEQUENCE [LARGE SCALE GENOMIC DNA]</scope>
    <source>
        <strain evidence="4 6">CCUG 32990</strain>
    </source>
</reference>
<accession>A0AAX2H1U3</accession>
<dbReference type="InterPro" id="IPR011250">
    <property type="entry name" value="OMP/PagP_B-barrel"/>
</dbReference>
<organism evidence="5 7">
    <name type="scientific">Capnocytophaga haemolytica</name>
    <dbReference type="NCBI Taxonomy" id="45243"/>
    <lineage>
        <taxon>Bacteria</taxon>
        <taxon>Pseudomonadati</taxon>
        <taxon>Bacteroidota</taxon>
        <taxon>Flavobacteriia</taxon>
        <taxon>Flavobacteriales</taxon>
        <taxon>Flavobacteriaceae</taxon>
        <taxon>Capnocytophaga</taxon>
    </lineage>
</organism>
<evidence type="ECO:0000256" key="2">
    <source>
        <dbReference type="SAM" id="SignalP"/>
    </source>
</evidence>